<dbReference type="InterPro" id="IPR021109">
    <property type="entry name" value="Peptidase_aspartic_dom_sf"/>
</dbReference>
<feature type="compositionally biased region" description="Basic and acidic residues" evidence="1">
    <location>
        <begin position="484"/>
        <end position="511"/>
    </location>
</feature>
<feature type="compositionally biased region" description="Basic and acidic residues" evidence="1">
    <location>
        <begin position="520"/>
        <end position="534"/>
    </location>
</feature>
<name>A0ABR0WDE5_REHGL</name>
<keyword evidence="3" id="KW-1185">Reference proteome</keyword>
<sequence length="534" mass="59947">MEIPGKHVQKGALETPRKDKEVLQPEFSSSQSLQDPLDVGRKDPDQMISMRKEDFEKLVMERSQQLAKERERGIPDPDPITGLSRDHDVHKRMGKKGVPGDPEQEDEAESRTPPPRPRSPERVGLWVEGLGIPVTRVPLGDNLQELSEQIELATKKLEEMKRRGDVTSALQKRGSPFCEEILMEVNTIQGPPITFDQADLQGLDPEHNDPMVITMDVANFVMQKVLVDSGISVDVIALSVLRRMDLGITSIKPVGTPLTGFGGHEVVPLGTIDLLTSLGEEPCRRTFMIKYLVVEAPFAYNIILGRPGLNQFQAVVSTFHLKIKFPTKFGVGEVRGNQQMARECYNLSLKKSEVKETALEPMKQMCGGGSSSSKKSRSEDYRIEPVEEYIAVQLDPNDPTKTTRIGSQMTQSQELMMIEFTKRIVMCLRGSHRTGRRKKGSPKDPLARKRDLKDPTSPQGDTKRSPKSQRRSQDLSTLCKRKKGSPEDHLAHKLDHKDPTSSQRDTERSPKSQEILTRGMRSEDLETAHRVEDP</sequence>
<gene>
    <name evidence="2" type="ORF">DH2020_021164</name>
</gene>
<comment type="caution">
    <text evidence="2">The sequence shown here is derived from an EMBL/GenBank/DDBJ whole genome shotgun (WGS) entry which is preliminary data.</text>
</comment>
<feature type="compositionally biased region" description="Basic and acidic residues" evidence="1">
    <location>
        <begin position="38"/>
        <end position="60"/>
    </location>
</feature>
<evidence type="ECO:0000313" key="2">
    <source>
        <dbReference type="EMBL" id="KAK6144344.1"/>
    </source>
</evidence>
<dbReference type="PANTHER" id="PTHR33240">
    <property type="entry name" value="OS08G0508500 PROTEIN"/>
    <property type="match status" value="1"/>
</dbReference>
<organism evidence="2 3">
    <name type="scientific">Rehmannia glutinosa</name>
    <name type="common">Chinese foxglove</name>
    <dbReference type="NCBI Taxonomy" id="99300"/>
    <lineage>
        <taxon>Eukaryota</taxon>
        <taxon>Viridiplantae</taxon>
        <taxon>Streptophyta</taxon>
        <taxon>Embryophyta</taxon>
        <taxon>Tracheophyta</taxon>
        <taxon>Spermatophyta</taxon>
        <taxon>Magnoliopsida</taxon>
        <taxon>eudicotyledons</taxon>
        <taxon>Gunneridae</taxon>
        <taxon>Pentapetalae</taxon>
        <taxon>asterids</taxon>
        <taxon>lamiids</taxon>
        <taxon>Lamiales</taxon>
        <taxon>Orobanchaceae</taxon>
        <taxon>Rehmannieae</taxon>
        <taxon>Rehmannia</taxon>
    </lineage>
</organism>
<feature type="region of interest" description="Disordered" evidence="1">
    <location>
        <begin position="1"/>
        <end position="122"/>
    </location>
</feature>
<evidence type="ECO:0000313" key="3">
    <source>
        <dbReference type="Proteomes" id="UP001318860"/>
    </source>
</evidence>
<reference evidence="2 3" key="1">
    <citation type="journal article" date="2021" name="Comput. Struct. Biotechnol. J.">
        <title>De novo genome assembly of the potent medicinal plant Rehmannia glutinosa using nanopore technology.</title>
        <authorList>
            <person name="Ma L."/>
            <person name="Dong C."/>
            <person name="Song C."/>
            <person name="Wang X."/>
            <person name="Zheng X."/>
            <person name="Niu Y."/>
            <person name="Chen S."/>
            <person name="Feng W."/>
        </authorList>
    </citation>
    <scope>NUCLEOTIDE SEQUENCE [LARGE SCALE GENOMIC DNA]</scope>
    <source>
        <strain evidence="2">DH-2019</strain>
    </source>
</reference>
<dbReference type="EMBL" id="JABTTQ020000012">
    <property type="protein sequence ID" value="KAK6144344.1"/>
    <property type="molecule type" value="Genomic_DNA"/>
</dbReference>
<feature type="compositionally biased region" description="Basic residues" evidence="1">
    <location>
        <begin position="430"/>
        <end position="440"/>
    </location>
</feature>
<evidence type="ECO:0000256" key="1">
    <source>
        <dbReference type="SAM" id="MobiDB-lite"/>
    </source>
</evidence>
<dbReference type="Proteomes" id="UP001318860">
    <property type="component" value="Unassembled WGS sequence"/>
</dbReference>
<feature type="region of interest" description="Disordered" evidence="1">
    <location>
        <begin position="360"/>
        <end position="380"/>
    </location>
</feature>
<proteinExistence type="predicted"/>
<protein>
    <submittedName>
        <fullName evidence="2">Uncharacterized protein</fullName>
    </submittedName>
</protein>
<dbReference type="Gene3D" id="2.40.70.10">
    <property type="entry name" value="Acid Proteases"/>
    <property type="match status" value="1"/>
</dbReference>
<dbReference type="CDD" id="cd00303">
    <property type="entry name" value="retropepsin_like"/>
    <property type="match status" value="1"/>
</dbReference>
<feature type="compositionally biased region" description="Basic and acidic residues" evidence="1">
    <location>
        <begin position="441"/>
        <end position="454"/>
    </location>
</feature>
<accession>A0ABR0WDE5</accession>
<feature type="region of interest" description="Disordered" evidence="1">
    <location>
        <begin position="429"/>
        <end position="534"/>
    </location>
</feature>
<dbReference type="PANTHER" id="PTHR33240:SF17">
    <property type="entry name" value="EUKARYOTIC PEPTIDE CHAIN RELEASE FACTOR GTP-BINDING SUBUNIT-LIKE"/>
    <property type="match status" value="1"/>
</dbReference>